<dbReference type="PANTHER" id="PTHR33993">
    <property type="entry name" value="GLYOXALASE-RELATED"/>
    <property type="match status" value="1"/>
</dbReference>
<dbReference type="AlphaFoldDB" id="A0AAE4Z5Q3"/>
<comment type="caution">
    <text evidence="2">The sequence shown here is derived from an EMBL/GenBank/DDBJ whole genome shotgun (WGS) entry which is preliminary data.</text>
</comment>
<dbReference type="Pfam" id="PF00903">
    <property type="entry name" value="Glyoxalase"/>
    <property type="match status" value="1"/>
</dbReference>
<organism evidence="2 3">
    <name type="scientific">Candidatus Kutchimonas denitrificans</name>
    <dbReference type="NCBI Taxonomy" id="3056748"/>
    <lineage>
        <taxon>Bacteria</taxon>
        <taxon>Pseudomonadati</taxon>
        <taxon>Gemmatimonadota</taxon>
        <taxon>Gemmatimonadia</taxon>
        <taxon>Candidatus Palauibacterales</taxon>
        <taxon>Candidatus Palauibacteraceae</taxon>
        <taxon>Candidatus Kutchimonas</taxon>
    </lineage>
</organism>
<evidence type="ECO:0000313" key="2">
    <source>
        <dbReference type="EMBL" id="NIR73498.1"/>
    </source>
</evidence>
<dbReference type="SUPFAM" id="SSF54593">
    <property type="entry name" value="Glyoxalase/Bleomycin resistance protein/Dihydroxybiphenyl dioxygenase"/>
    <property type="match status" value="1"/>
</dbReference>
<evidence type="ECO:0000313" key="3">
    <source>
        <dbReference type="Proteomes" id="UP000702544"/>
    </source>
</evidence>
<dbReference type="Proteomes" id="UP000702544">
    <property type="component" value="Unassembled WGS sequence"/>
</dbReference>
<proteinExistence type="predicted"/>
<dbReference type="PROSITE" id="PS51819">
    <property type="entry name" value="VOC"/>
    <property type="match status" value="1"/>
</dbReference>
<name>A0AAE4Z5Q3_9BACT</name>
<gene>
    <name evidence="2" type="ORF">GWO12_00050</name>
</gene>
<dbReference type="InterPro" id="IPR037523">
    <property type="entry name" value="VOC_core"/>
</dbReference>
<dbReference type="Gene3D" id="3.10.180.10">
    <property type="entry name" value="2,3-Dihydroxybiphenyl 1,2-Dioxygenase, domain 1"/>
    <property type="match status" value="1"/>
</dbReference>
<evidence type="ECO:0000259" key="1">
    <source>
        <dbReference type="PROSITE" id="PS51819"/>
    </source>
</evidence>
<dbReference type="EMBL" id="JAACAK010000002">
    <property type="protein sequence ID" value="NIR73498.1"/>
    <property type="molecule type" value="Genomic_DNA"/>
</dbReference>
<dbReference type="InterPro" id="IPR004360">
    <property type="entry name" value="Glyas_Fos-R_dOase_dom"/>
</dbReference>
<feature type="domain" description="VOC" evidence="1">
    <location>
        <begin position="4"/>
        <end position="115"/>
    </location>
</feature>
<accession>A0AAE4Z5Q3</accession>
<protein>
    <submittedName>
        <fullName evidence="2">VOC family protein</fullName>
    </submittedName>
</protein>
<dbReference type="InterPro" id="IPR029068">
    <property type="entry name" value="Glyas_Bleomycin-R_OHBP_Dase"/>
</dbReference>
<sequence>MFLGLRTVVYEVDDLEKAREWYAGVLNAEPHFDEPYYVGFTVGPFELGLRPADENAPLGAGGTMVYWRVEDIESMMKRFEALGAPVHSEIQDVGDGILVASVVDPFGNPVGMIQDPRPGR</sequence>
<reference evidence="2 3" key="1">
    <citation type="submission" date="2020-01" db="EMBL/GenBank/DDBJ databases">
        <title>Genomes assembled from Gulf of Kutch pelagic sediment metagenomes.</title>
        <authorList>
            <person name="Chandrashekar M."/>
            <person name="Mahajan M.S."/>
            <person name="Dave K.J."/>
            <person name="Vatsa P."/>
            <person name="Nathani N.M."/>
        </authorList>
    </citation>
    <scope>NUCLEOTIDE SEQUENCE [LARGE SCALE GENOMIC DNA]</scope>
    <source>
        <strain evidence="2">KS3-K002</strain>
    </source>
</reference>
<dbReference type="InterPro" id="IPR052164">
    <property type="entry name" value="Anthracycline_SecMetBiosynth"/>
</dbReference>